<evidence type="ECO:0000313" key="3">
    <source>
        <dbReference type="EMBL" id="RZC40446.1"/>
    </source>
</evidence>
<dbReference type="PANTHER" id="PTHR23422">
    <property type="entry name" value="DIPEPTIDYL PEPTIDASE III-RELATED"/>
    <property type="match status" value="1"/>
</dbReference>
<evidence type="ECO:0000256" key="1">
    <source>
        <dbReference type="ARBA" id="ARBA00022723"/>
    </source>
</evidence>
<dbReference type="InterPro" id="IPR039461">
    <property type="entry name" value="Peptidase_M49"/>
</dbReference>
<feature type="non-terminal residue" evidence="3">
    <location>
        <position position="381"/>
    </location>
</feature>
<dbReference type="GO" id="GO:0008239">
    <property type="term" value="F:dipeptidyl-peptidase activity"/>
    <property type="evidence" value="ECO:0007669"/>
    <property type="project" value="TreeGrafter"/>
</dbReference>
<dbReference type="EMBL" id="QDEB01026099">
    <property type="protein sequence ID" value="RZC40446.1"/>
    <property type="molecule type" value="Genomic_DNA"/>
</dbReference>
<sequence>MTEDKSQFILPLDQPIVSLEVASAFKGLTDKEKLYSHYISEASWTGSLITFLQTSPESGPIFVLLHKLFSIENPKKFKAEAIKAGFTEDEIKAFLIYSCGVFSNAGNYKGFGDSKFIPNIESERLEKLLARSPAWPQIKTLWLKLKDQIYDLSPGKTCLGYSPHGCTTYLSMNCTPEDNQRAQDWMKTHGIEGFNTRLFKTVHEDGRIDYEIRLASEEKGEIKKETFGNMTFRLTKGDYSSIIGKVAQSLEQASQCADNPIQSNMLNSYAQSFITGSLADHKQGSRYWIQDKGPAVETYIGFIETYRDPAGVRGEFEGFVAIVNRAMSAKFATLVSQAEQFLPLLPWCKGFEKDKFLRPDFTSLDVLTFASSGIPAGINIP</sequence>
<dbReference type="AlphaFoldDB" id="A0A482W5V4"/>
<comment type="caution">
    <text evidence="3">The sequence shown here is derived from an EMBL/GenBank/DDBJ whole genome shotgun (WGS) entry which is preliminary data.</text>
</comment>
<evidence type="ECO:0000256" key="2">
    <source>
        <dbReference type="ARBA" id="ARBA00022801"/>
    </source>
</evidence>
<dbReference type="GO" id="GO:0046872">
    <property type="term" value="F:metal ion binding"/>
    <property type="evidence" value="ECO:0007669"/>
    <property type="project" value="UniProtKB-KW"/>
</dbReference>
<evidence type="ECO:0000313" key="4">
    <source>
        <dbReference type="Proteomes" id="UP000292052"/>
    </source>
</evidence>
<dbReference type="STRING" id="1661398.A0A482W5V4"/>
<keyword evidence="2" id="KW-0378">Hydrolase</keyword>
<dbReference type="Gene3D" id="3.30.540.30">
    <property type="match status" value="3"/>
</dbReference>
<dbReference type="Proteomes" id="UP000292052">
    <property type="component" value="Unassembled WGS sequence"/>
</dbReference>
<dbReference type="PANTHER" id="PTHR23422:SF11">
    <property type="entry name" value="DIPEPTIDYL PEPTIDASE 3"/>
    <property type="match status" value="1"/>
</dbReference>
<dbReference type="Pfam" id="PF03571">
    <property type="entry name" value="Peptidase_M49"/>
    <property type="match status" value="1"/>
</dbReference>
<name>A0A482W5V4_ASBVE</name>
<dbReference type="GO" id="GO:0005737">
    <property type="term" value="C:cytoplasm"/>
    <property type="evidence" value="ECO:0007669"/>
    <property type="project" value="TreeGrafter"/>
</dbReference>
<proteinExistence type="predicted"/>
<keyword evidence="1" id="KW-0479">Metal-binding</keyword>
<accession>A0A482W5V4</accession>
<dbReference type="FunFam" id="3.30.540.30:FF:000002">
    <property type="entry name" value="Dipeptidyl peptidase 3"/>
    <property type="match status" value="1"/>
</dbReference>
<organism evidence="3 4">
    <name type="scientific">Asbolus verrucosus</name>
    <name type="common">Desert ironclad beetle</name>
    <dbReference type="NCBI Taxonomy" id="1661398"/>
    <lineage>
        <taxon>Eukaryota</taxon>
        <taxon>Metazoa</taxon>
        <taxon>Ecdysozoa</taxon>
        <taxon>Arthropoda</taxon>
        <taxon>Hexapoda</taxon>
        <taxon>Insecta</taxon>
        <taxon>Pterygota</taxon>
        <taxon>Neoptera</taxon>
        <taxon>Endopterygota</taxon>
        <taxon>Coleoptera</taxon>
        <taxon>Polyphaga</taxon>
        <taxon>Cucujiformia</taxon>
        <taxon>Tenebrionidae</taxon>
        <taxon>Pimeliinae</taxon>
        <taxon>Asbolus</taxon>
    </lineage>
</organism>
<reference evidence="3 4" key="1">
    <citation type="submission" date="2017-03" db="EMBL/GenBank/DDBJ databases">
        <title>Genome of the blue death feigning beetle - Asbolus verrucosus.</title>
        <authorList>
            <person name="Rider S.D."/>
        </authorList>
    </citation>
    <scope>NUCLEOTIDE SEQUENCE [LARGE SCALE GENOMIC DNA]</scope>
    <source>
        <strain evidence="3">Butters</strain>
        <tissue evidence="3">Head and leg muscle</tissue>
    </source>
</reference>
<gene>
    <name evidence="3" type="ORF">BDFB_012527</name>
</gene>
<dbReference type="OrthoDB" id="4694525at2759"/>
<protein>
    <submittedName>
        <fullName evidence="3">Dipeptidyl peptidase 3</fullName>
    </submittedName>
</protein>
<dbReference type="FunFam" id="3.30.540.30:FF:000008">
    <property type="entry name" value="Dipeptidyl peptidase 3"/>
    <property type="match status" value="1"/>
</dbReference>
<keyword evidence="4" id="KW-1185">Reference proteome</keyword>